<evidence type="ECO:0000256" key="6">
    <source>
        <dbReference type="ARBA" id="ARBA00023002"/>
    </source>
</evidence>
<dbReference type="Proteomes" id="UP000823616">
    <property type="component" value="Unassembled WGS sequence"/>
</dbReference>
<evidence type="ECO:0000256" key="4">
    <source>
        <dbReference type="ARBA" id="ARBA00022643"/>
    </source>
</evidence>
<comment type="pathway">
    <text evidence="2">Pyrimidine metabolism; UMP biosynthesis via de novo pathway.</text>
</comment>
<dbReference type="GO" id="GO:0005737">
    <property type="term" value="C:cytoplasm"/>
    <property type="evidence" value="ECO:0007669"/>
    <property type="project" value="InterPro"/>
</dbReference>
<evidence type="ECO:0000256" key="2">
    <source>
        <dbReference type="ARBA" id="ARBA00004725"/>
    </source>
</evidence>
<evidence type="ECO:0000256" key="1">
    <source>
        <dbReference type="ARBA" id="ARBA00001917"/>
    </source>
</evidence>
<feature type="domain" description="Dihydroorotate dehydrogenase catalytic" evidence="7">
    <location>
        <begin position="20"/>
        <end position="71"/>
    </location>
</feature>
<dbReference type="GO" id="GO:0004152">
    <property type="term" value="F:dihydroorotate dehydrogenase activity"/>
    <property type="evidence" value="ECO:0007669"/>
    <property type="project" value="TreeGrafter"/>
</dbReference>
<dbReference type="Gene3D" id="3.20.20.70">
    <property type="entry name" value="Aldolase class I"/>
    <property type="match status" value="1"/>
</dbReference>
<feature type="non-terminal residue" evidence="8">
    <location>
        <position position="1"/>
    </location>
</feature>
<evidence type="ECO:0000256" key="3">
    <source>
        <dbReference type="ARBA" id="ARBA00022630"/>
    </source>
</evidence>
<organism evidence="8 9">
    <name type="scientific">Candidatus Avitreponema avistercoris</name>
    <dbReference type="NCBI Taxonomy" id="2840705"/>
    <lineage>
        <taxon>Bacteria</taxon>
        <taxon>Pseudomonadati</taxon>
        <taxon>Spirochaetota</taxon>
        <taxon>Spirochaetia</taxon>
        <taxon>Spirochaetales</taxon>
        <taxon>Candidatus Avitreponema</taxon>
    </lineage>
</organism>
<evidence type="ECO:0000313" key="9">
    <source>
        <dbReference type="Proteomes" id="UP000823616"/>
    </source>
</evidence>
<sequence>LALRVLRDVVLSVPECAPGGSVPVVGVGGIACWQDAVEFLMTGASAVQVGAAVFANPCVFREILSGLSRFMDRKGYSTVAALRGAALR</sequence>
<evidence type="ECO:0000259" key="7">
    <source>
        <dbReference type="Pfam" id="PF01180"/>
    </source>
</evidence>
<dbReference type="InterPro" id="IPR050074">
    <property type="entry name" value="DHO_dehydrogenase"/>
</dbReference>
<dbReference type="GO" id="GO:0006221">
    <property type="term" value="P:pyrimidine nucleotide biosynthetic process"/>
    <property type="evidence" value="ECO:0007669"/>
    <property type="project" value="UniProtKB-KW"/>
</dbReference>
<comment type="caution">
    <text evidence="8">The sequence shown here is derived from an EMBL/GenBank/DDBJ whole genome shotgun (WGS) entry which is preliminary data.</text>
</comment>
<gene>
    <name evidence="8" type="ORF">IAA96_03630</name>
</gene>
<reference evidence="8" key="2">
    <citation type="journal article" date="2021" name="PeerJ">
        <title>Extensive microbial diversity within the chicken gut microbiome revealed by metagenomics and culture.</title>
        <authorList>
            <person name="Gilroy R."/>
            <person name="Ravi A."/>
            <person name="Getino M."/>
            <person name="Pursley I."/>
            <person name="Horton D.L."/>
            <person name="Alikhan N.F."/>
            <person name="Baker D."/>
            <person name="Gharbi K."/>
            <person name="Hall N."/>
            <person name="Watson M."/>
            <person name="Adriaenssens E.M."/>
            <person name="Foster-Nyarko E."/>
            <person name="Jarju S."/>
            <person name="Secka A."/>
            <person name="Antonio M."/>
            <person name="Oren A."/>
            <person name="Chaudhuri R.R."/>
            <person name="La Ragione R."/>
            <person name="Hildebrand F."/>
            <person name="Pallen M.J."/>
        </authorList>
    </citation>
    <scope>NUCLEOTIDE SEQUENCE</scope>
    <source>
        <strain evidence="8">B3-4054</strain>
    </source>
</reference>
<dbReference type="Pfam" id="PF01180">
    <property type="entry name" value="DHO_dh"/>
    <property type="match status" value="1"/>
</dbReference>
<dbReference type="InterPro" id="IPR013785">
    <property type="entry name" value="Aldolase_TIM"/>
</dbReference>
<protein>
    <submittedName>
        <fullName evidence="8">Dihydroorotate dehydrogenase</fullName>
    </submittedName>
</protein>
<evidence type="ECO:0000313" key="8">
    <source>
        <dbReference type="EMBL" id="MBO8450178.1"/>
    </source>
</evidence>
<dbReference type="SUPFAM" id="SSF51395">
    <property type="entry name" value="FMN-linked oxidoreductases"/>
    <property type="match status" value="1"/>
</dbReference>
<dbReference type="GO" id="GO:0006207">
    <property type="term" value="P:'de novo' pyrimidine nucleobase biosynthetic process"/>
    <property type="evidence" value="ECO:0007669"/>
    <property type="project" value="TreeGrafter"/>
</dbReference>
<keyword evidence="3" id="KW-0285">Flavoprotein</keyword>
<reference evidence="8" key="1">
    <citation type="submission" date="2020-10" db="EMBL/GenBank/DDBJ databases">
        <authorList>
            <person name="Gilroy R."/>
        </authorList>
    </citation>
    <scope>NUCLEOTIDE SEQUENCE</scope>
    <source>
        <strain evidence="8">B3-4054</strain>
    </source>
</reference>
<evidence type="ECO:0000256" key="5">
    <source>
        <dbReference type="ARBA" id="ARBA00022975"/>
    </source>
</evidence>
<keyword evidence="6" id="KW-0560">Oxidoreductase</keyword>
<dbReference type="PANTHER" id="PTHR48109">
    <property type="entry name" value="DIHYDROOROTATE DEHYDROGENASE (QUINONE), MITOCHONDRIAL-RELATED"/>
    <property type="match status" value="1"/>
</dbReference>
<dbReference type="EMBL" id="JADIMS010000056">
    <property type="protein sequence ID" value="MBO8450178.1"/>
    <property type="molecule type" value="Genomic_DNA"/>
</dbReference>
<dbReference type="AlphaFoldDB" id="A0A9D9EMD1"/>
<name>A0A9D9EMD1_9SPIR</name>
<dbReference type="InterPro" id="IPR005720">
    <property type="entry name" value="Dihydroorotate_DH_cat"/>
</dbReference>
<accession>A0A9D9EMD1</accession>
<proteinExistence type="predicted"/>
<dbReference type="PANTHER" id="PTHR48109:SF1">
    <property type="entry name" value="DIHYDROOROTATE DEHYDROGENASE (FUMARATE)"/>
    <property type="match status" value="1"/>
</dbReference>
<keyword evidence="4" id="KW-0288">FMN</keyword>
<keyword evidence="5" id="KW-0665">Pyrimidine biosynthesis</keyword>
<comment type="cofactor">
    <cofactor evidence="1">
        <name>FMN</name>
        <dbReference type="ChEBI" id="CHEBI:58210"/>
    </cofactor>
</comment>